<accession>A0ABN7JYW8</accession>
<sequence>MNVTNTVTLSERYLRHAERMVEDGQFPSIEKVVEAGIDSLMREDTAPAGPNEPLAGMADEIRRRMQTPRDQFIPMDKDNLFDRVRARVDPNGLHPMRRLCRIGLGVAGEGAALSVTPRPA</sequence>
<keyword evidence="2" id="KW-1185">Reference proteome</keyword>
<proteinExistence type="predicted"/>
<evidence type="ECO:0000313" key="1">
    <source>
        <dbReference type="EMBL" id="CAD7053049.1"/>
    </source>
</evidence>
<name>A0ABN7JYW8_9HYPH</name>
<dbReference type="RefSeq" id="WP_185928061.1">
    <property type="nucleotide sequence ID" value="NZ_CABFWF030000018.1"/>
</dbReference>
<comment type="caution">
    <text evidence="1">The sequence shown here is derived from an EMBL/GenBank/DDBJ whole genome shotgun (WGS) entry which is preliminary data.</text>
</comment>
<evidence type="ECO:0000313" key="2">
    <source>
        <dbReference type="Proteomes" id="UP000606921"/>
    </source>
</evidence>
<dbReference type="EMBL" id="CABFWF030000018">
    <property type="protein sequence ID" value="CAD7053049.1"/>
    <property type="molecule type" value="Genomic_DNA"/>
</dbReference>
<organism evidence="1 2">
    <name type="scientific">Pseudorhizobium endolithicum</name>
    <dbReference type="NCBI Taxonomy" id="1191678"/>
    <lineage>
        <taxon>Bacteria</taxon>
        <taxon>Pseudomonadati</taxon>
        <taxon>Pseudomonadota</taxon>
        <taxon>Alphaproteobacteria</taxon>
        <taxon>Hyphomicrobiales</taxon>
        <taxon>Rhizobiaceae</taxon>
        <taxon>Rhizobium/Agrobacterium group</taxon>
        <taxon>Pseudorhizobium</taxon>
    </lineage>
</organism>
<evidence type="ECO:0008006" key="3">
    <source>
        <dbReference type="Google" id="ProtNLM"/>
    </source>
</evidence>
<protein>
    <recommendedName>
        <fullName evidence="3">Type II toxin-antitoxin system ParD family antitoxin</fullName>
    </recommendedName>
</protein>
<reference evidence="1 2" key="1">
    <citation type="submission" date="2020-11" db="EMBL/GenBank/DDBJ databases">
        <authorList>
            <person name="Lassalle F."/>
        </authorList>
    </citation>
    <scope>NUCLEOTIDE SEQUENCE [LARGE SCALE GENOMIC DNA]</scope>
    <source>
        <strain evidence="1 2">JC140</strain>
    </source>
</reference>
<dbReference type="Proteomes" id="UP000606921">
    <property type="component" value="Unassembled WGS sequence"/>
</dbReference>
<gene>
    <name evidence="1" type="ORF">REJC140_01943</name>
</gene>